<evidence type="ECO:0000256" key="1">
    <source>
        <dbReference type="ARBA" id="ARBA00003518"/>
    </source>
</evidence>
<dbReference type="RefSeq" id="WP_152097576.1">
    <property type="nucleotide sequence ID" value="NZ_AP021861.1"/>
</dbReference>
<dbReference type="AlphaFoldDB" id="A0A5K7XEK3"/>
<comment type="catalytic activity">
    <reaction evidence="10">
        <text>D-sedoheptulose 7-phosphate + D-glyceraldehyde 3-phosphate = D-erythrose 4-phosphate + beta-D-fructose 6-phosphate</text>
        <dbReference type="Rhea" id="RHEA:17053"/>
        <dbReference type="ChEBI" id="CHEBI:16897"/>
        <dbReference type="ChEBI" id="CHEBI:57483"/>
        <dbReference type="ChEBI" id="CHEBI:57634"/>
        <dbReference type="ChEBI" id="CHEBI:59776"/>
        <dbReference type="EC" id="2.2.1.2"/>
    </reaction>
</comment>
<evidence type="ECO:0000256" key="10">
    <source>
        <dbReference type="HAMAP-Rule" id="MF_00493"/>
    </source>
</evidence>
<comment type="subcellular location">
    <subcellularLocation>
        <location evidence="2 10">Cytoplasm</location>
    </subcellularLocation>
</comment>
<keyword evidence="6 10" id="KW-0963">Cytoplasm</keyword>
<dbReference type="PANTHER" id="PTHR10683:SF31">
    <property type="entry name" value="TRANSALDOLASE"/>
    <property type="match status" value="1"/>
</dbReference>
<dbReference type="InterPro" id="IPR001585">
    <property type="entry name" value="TAL/FSA"/>
</dbReference>
<evidence type="ECO:0000256" key="4">
    <source>
        <dbReference type="ARBA" id="ARBA00008426"/>
    </source>
</evidence>
<dbReference type="GO" id="GO:0006098">
    <property type="term" value="P:pentose-phosphate shunt"/>
    <property type="evidence" value="ECO:0007669"/>
    <property type="project" value="UniProtKB-UniRule"/>
</dbReference>
<comment type="pathway">
    <text evidence="3 10">Carbohydrate degradation; pentose phosphate pathway; D-glyceraldehyde 3-phosphate and beta-D-fructose 6-phosphate from D-ribose 5-phosphate and D-xylulose 5-phosphate (non-oxidative stage): step 2/3.</text>
</comment>
<dbReference type="EMBL" id="AP021861">
    <property type="protein sequence ID" value="BBO31429.1"/>
    <property type="molecule type" value="Genomic_DNA"/>
</dbReference>
<dbReference type="PANTHER" id="PTHR10683">
    <property type="entry name" value="TRANSALDOLASE"/>
    <property type="match status" value="1"/>
</dbReference>
<organism evidence="11 12">
    <name type="scientific">Lacipirellula parvula</name>
    <dbReference type="NCBI Taxonomy" id="2650471"/>
    <lineage>
        <taxon>Bacteria</taxon>
        <taxon>Pseudomonadati</taxon>
        <taxon>Planctomycetota</taxon>
        <taxon>Planctomycetia</taxon>
        <taxon>Pirellulales</taxon>
        <taxon>Lacipirellulaceae</taxon>
        <taxon>Lacipirellula</taxon>
    </lineage>
</organism>
<dbReference type="PIRSF" id="PIRSF036915">
    <property type="entry name" value="Trnald_Bac_Plnt"/>
    <property type="match status" value="1"/>
</dbReference>
<evidence type="ECO:0000256" key="2">
    <source>
        <dbReference type="ARBA" id="ARBA00004496"/>
    </source>
</evidence>
<dbReference type="GO" id="GO:0005975">
    <property type="term" value="P:carbohydrate metabolic process"/>
    <property type="evidence" value="ECO:0007669"/>
    <property type="project" value="InterPro"/>
</dbReference>
<evidence type="ECO:0000313" key="11">
    <source>
        <dbReference type="EMBL" id="BBO31429.1"/>
    </source>
</evidence>
<dbReference type="EC" id="2.2.1.2" evidence="5 10"/>
<dbReference type="SUPFAM" id="SSF51569">
    <property type="entry name" value="Aldolase"/>
    <property type="match status" value="1"/>
</dbReference>
<reference evidence="12" key="1">
    <citation type="submission" date="2019-10" db="EMBL/GenBank/DDBJ databases">
        <title>Lacipirellula parvula gen. nov., sp. nov., representing a lineage of planctomycetes widespread in freshwater anoxic habitats, and description of the family Lacipirellulaceae.</title>
        <authorList>
            <person name="Dedysh S.N."/>
            <person name="Kulichevskaya I.S."/>
            <person name="Beletsky A.V."/>
            <person name="Rakitin A.L."/>
            <person name="Mardanov A.V."/>
            <person name="Ivanova A.A."/>
            <person name="Saltykova V.X."/>
            <person name="Rijpstra W.I.C."/>
            <person name="Sinninghe Damste J.S."/>
            <person name="Ravin N.V."/>
        </authorList>
    </citation>
    <scope>NUCLEOTIDE SEQUENCE [LARGE SCALE GENOMIC DNA]</scope>
    <source>
        <strain evidence="12">PX69</strain>
    </source>
</reference>
<evidence type="ECO:0000256" key="3">
    <source>
        <dbReference type="ARBA" id="ARBA00004857"/>
    </source>
</evidence>
<comment type="similarity">
    <text evidence="4 10">Belongs to the transaldolase family. Type 2 subfamily.</text>
</comment>
<keyword evidence="8 10" id="KW-0570">Pentose shunt</keyword>
<evidence type="ECO:0000256" key="7">
    <source>
        <dbReference type="ARBA" id="ARBA00022679"/>
    </source>
</evidence>
<dbReference type="Proteomes" id="UP000326837">
    <property type="component" value="Chromosome"/>
</dbReference>
<sequence length="349" mass="38124">MPSPIESIIAAGTKIWLDSVDPDLVRANRALGASGATSNPIIISDLVKTGKFDDQLAKLLKGGLQVSDAAWTLTDKVVAAAQEVFRPVWDETKGDDGYVSFELDPLLEDAECTLSTEERSARYIELGTKWSQDRPNRMIKVPATPAGLGALEELCARGISLNVTLVFSMRQYEAARDAVWRGAQRRKSLDAFKSVYSIFISRLDVYTEKYVPSLSEASQGQVGIVNAKQIWRANQEFWAGKGTPLKQEIVFASTGTKRASDPPWKYVEALVGSDIQTNPPATNDAVQSSGKMFRRSIDELPPPEVLGEIAAKVDAAHLEQTLMEEGLRKFADPQKGLLALLETKLASLG</sequence>
<evidence type="ECO:0000256" key="5">
    <source>
        <dbReference type="ARBA" id="ARBA00013151"/>
    </source>
</evidence>
<evidence type="ECO:0000256" key="9">
    <source>
        <dbReference type="ARBA" id="ARBA00023270"/>
    </source>
</evidence>
<accession>A0A5K7XEK3</accession>
<dbReference type="GO" id="GO:0005737">
    <property type="term" value="C:cytoplasm"/>
    <property type="evidence" value="ECO:0007669"/>
    <property type="project" value="UniProtKB-SubCell"/>
</dbReference>
<proteinExistence type="inferred from homology"/>
<comment type="function">
    <text evidence="1 10">Transaldolase is important for the balance of metabolites in the pentose-phosphate pathway.</text>
</comment>
<dbReference type="InterPro" id="IPR013785">
    <property type="entry name" value="Aldolase_TIM"/>
</dbReference>
<dbReference type="GO" id="GO:0004801">
    <property type="term" value="F:transaldolase activity"/>
    <property type="evidence" value="ECO:0007669"/>
    <property type="project" value="UniProtKB-UniRule"/>
</dbReference>
<feature type="active site" description="Schiff-base intermediate with substrate" evidence="10">
    <location>
        <position position="140"/>
    </location>
</feature>
<name>A0A5K7XEK3_9BACT</name>
<gene>
    <name evidence="10" type="primary">tal</name>
    <name evidence="11" type="ORF">PLANPX_1041</name>
</gene>
<keyword evidence="12" id="KW-1185">Reference proteome</keyword>
<dbReference type="UniPathway" id="UPA00115">
    <property type="reaction ID" value="UER00414"/>
</dbReference>
<keyword evidence="9 10" id="KW-0704">Schiff base</keyword>
<evidence type="ECO:0000313" key="12">
    <source>
        <dbReference type="Proteomes" id="UP000326837"/>
    </source>
</evidence>
<keyword evidence="7 10" id="KW-0808">Transferase</keyword>
<dbReference type="Gene3D" id="3.20.20.70">
    <property type="entry name" value="Aldolase class I"/>
    <property type="match status" value="1"/>
</dbReference>
<evidence type="ECO:0000256" key="6">
    <source>
        <dbReference type="ARBA" id="ARBA00022490"/>
    </source>
</evidence>
<dbReference type="HAMAP" id="MF_00493">
    <property type="entry name" value="Transaldolase_2"/>
    <property type="match status" value="1"/>
</dbReference>
<protein>
    <recommendedName>
        <fullName evidence="5 10">Transaldolase</fullName>
        <ecNumber evidence="5 10">2.2.1.2</ecNumber>
    </recommendedName>
</protein>
<dbReference type="KEGG" id="lpav:PLANPX_1041"/>
<dbReference type="InterPro" id="IPR004732">
    <property type="entry name" value="Transaldolase_2"/>
</dbReference>
<dbReference type="Pfam" id="PF00923">
    <property type="entry name" value="TAL_FSA"/>
    <property type="match status" value="1"/>
</dbReference>
<evidence type="ECO:0000256" key="8">
    <source>
        <dbReference type="ARBA" id="ARBA00023126"/>
    </source>
</evidence>